<keyword evidence="4" id="KW-1185">Reference proteome</keyword>
<protein>
    <submittedName>
        <fullName evidence="1">Uncharacterized protein</fullName>
    </submittedName>
</protein>
<reference evidence="1 3" key="3">
    <citation type="submission" date="2019-07" db="EMBL/GenBank/DDBJ databases">
        <title>Whole genome shotgun sequence of Methylobacterium oxalidis NBRC 107715.</title>
        <authorList>
            <person name="Hosoyama A."/>
            <person name="Uohara A."/>
            <person name="Ohji S."/>
            <person name="Ichikawa N."/>
        </authorList>
    </citation>
    <scope>NUCLEOTIDE SEQUENCE [LARGE SCALE GENOMIC DNA]</scope>
    <source>
        <strain evidence="1 3">NBRC 107715</strain>
    </source>
</reference>
<evidence type="ECO:0000313" key="3">
    <source>
        <dbReference type="Proteomes" id="UP000321960"/>
    </source>
</evidence>
<reference evidence="4" key="2">
    <citation type="journal article" date="2019" name="Int. J. Syst. Evol. Microbiol.">
        <title>The Global Catalogue of Microorganisms (GCM) 10K type strain sequencing project: providing services to taxonomists for standard genome sequencing and annotation.</title>
        <authorList>
            <consortium name="The Broad Institute Genomics Platform"/>
            <consortium name="The Broad Institute Genome Sequencing Center for Infectious Disease"/>
            <person name="Wu L."/>
            <person name="Ma J."/>
        </authorList>
    </citation>
    <scope>NUCLEOTIDE SEQUENCE [LARGE SCALE GENOMIC DNA]</scope>
    <source>
        <strain evidence="4">NBRC 107715</strain>
    </source>
</reference>
<dbReference type="EMBL" id="BJZU01000092">
    <property type="protein sequence ID" value="GEP06171.1"/>
    <property type="molecule type" value="Genomic_DNA"/>
</dbReference>
<evidence type="ECO:0000313" key="2">
    <source>
        <dbReference type="EMBL" id="GLS65190.1"/>
    </source>
</evidence>
<dbReference type="Proteomes" id="UP001156856">
    <property type="component" value="Unassembled WGS sequence"/>
</dbReference>
<comment type="caution">
    <text evidence="1">The sequence shown here is derived from an EMBL/GenBank/DDBJ whole genome shotgun (WGS) entry which is preliminary data.</text>
</comment>
<evidence type="ECO:0000313" key="1">
    <source>
        <dbReference type="EMBL" id="GEP06171.1"/>
    </source>
</evidence>
<dbReference type="AlphaFoldDB" id="A0A512J887"/>
<dbReference type="Proteomes" id="UP000321960">
    <property type="component" value="Unassembled WGS sequence"/>
</dbReference>
<sequence length="145" mass="16519">MDVSGAARHILGGIDAPHSELAVMSAAPAEYPYERVEDPDYFRDVLLNMEWIRNRDERRVRFSTVCASGYPDYQTEYPEGHRLYSFPRRYDGSTHRLIDSAASGARQDEHLTEAHTWNEVLLLLKRALDRKHGRTTASSAALAKE</sequence>
<reference evidence="2" key="4">
    <citation type="submission" date="2023-01" db="EMBL/GenBank/DDBJ databases">
        <title>Draft genome sequence of Methylobacterium oxalidis strain NBRC 107715.</title>
        <authorList>
            <person name="Sun Q."/>
            <person name="Mori K."/>
        </authorList>
    </citation>
    <scope>NUCLEOTIDE SEQUENCE</scope>
    <source>
        <strain evidence="2">NBRC 107715</strain>
    </source>
</reference>
<reference evidence="2" key="1">
    <citation type="journal article" date="2014" name="Int. J. Syst. Evol. Microbiol.">
        <title>Complete genome of a new Firmicutes species belonging to the dominant human colonic microbiota ('Ruminococcus bicirculans') reveals two chromosomes and a selective capacity to utilize plant glucans.</title>
        <authorList>
            <consortium name="NISC Comparative Sequencing Program"/>
            <person name="Wegmann U."/>
            <person name="Louis P."/>
            <person name="Goesmann A."/>
            <person name="Henrissat B."/>
            <person name="Duncan S.H."/>
            <person name="Flint H.J."/>
        </authorList>
    </citation>
    <scope>NUCLEOTIDE SEQUENCE</scope>
    <source>
        <strain evidence="2">NBRC 107715</strain>
    </source>
</reference>
<gene>
    <name evidence="2" type="ORF">GCM10007888_35720</name>
    <name evidence="1" type="ORF">MOX02_42090</name>
</gene>
<accession>A0A512J887</accession>
<evidence type="ECO:0000313" key="4">
    <source>
        <dbReference type="Proteomes" id="UP001156856"/>
    </source>
</evidence>
<dbReference type="EMBL" id="BSPK01000064">
    <property type="protein sequence ID" value="GLS65190.1"/>
    <property type="molecule type" value="Genomic_DNA"/>
</dbReference>
<organism evidence="1 3">
    <name type="scientific">Methylobacterium oxalidis</name>
    <dbReference type="NCBI Taxonomy" id="944322"/>
    <lineage>
        <taxon>Bacteria</taxon>
        <taxon>Pseudomonadati</taxon>
        <taxon>Pseudomonadota</taxon>
        <taxon>Alphaproteobacteria</taxon>
        <taxon>Hyphomicrobiales</taxon>
        <taxon>Methylobacteriaceae</taxon>
        <taxon>Methylobacterium</taxon>
    </lineage>
</organism>
<proteinExistence type="predicted"/>
<name>A0A512J887_9HYPH</name>